<dbReference type="AlphaFoldDB" id="A0A7N2R3A6"/>
<dbReference type="GeneID" id="115984188"/>
<keyword evidence="4" id="KW-0378">Hydrolase</keyword>
<dbReference type="FunCoup" id="A0A7N2R3A6">
    <property type="interactions" value="126"/>
</dbReference>
<dbReference type="PRINTS" id="PR00705">
    <property type="entry name" value="PAPAIN"/>
</dbReference>
<dbReference type="SUPFAM" id="SSF54001">
    <property type="entry name" value="Cysteine proteinases"/>
    <property type="match status" value="1"/>
</dbReference>
<dbReference type="InterPro" id="IPR000668">
    <property type="entry name" value="Peptidase_C1A_C"/>
</dbReference>
<dbReference type="SMART" id="SM00848">
    <property type="entry name" value="Inhibitor_I29"/>
    <property type="match status" value="1"/>
</dbReference>
<evidence type="ECO:0000256" key="8">
    <source>
        <dbReference type="ARBA" id="ARBA00069575"/>
    </source>
</evidence>
<dbReference type="OMA" id="DEMIPSW"/>
<dbReference type="InterPro" id="IPR000169">
    <property type="entry name" value="Pept_cys_AS"/>
</dbReference>
<dbReference type="Gene3D" id="3.90.70.10">
    <property type="entry name" value="Cysteine proteinases"/>
    <property type="match status" value="1"/>
</dbReference>
<keyword evidence="6" id="KW-1015">Disulfide bond</keyword>
<comment type="similarity">
    <text evidence="1">Belongs to the peptidase C1 family.</text>
</comment>
<dbReference type="KEGG" id="qlo:115984189"/>
<keyword evidence="7" id="KW-0325">Glycoprotein</keyword>
<keyword evidence="13" id="KW-1185">Reference proteome</keyword>
<dbReference type="PROSITE" id="PS00640">
    <property type="entry name" value="THIOL_PROTEASE_ASN"/>
    <property type="match status" value="1"/>
</dbReference>
<evidence type="ECO:0000259" key="11">
    <source>
        <dbReference type="SMART" id="SM00848"/>
    </source>
</evidence>
<dbReference type="InterPro" id="IPR025660">
    <property type="entry name" value="Pept_his_AS"/>
</dbReference>
<evidence type="ECO:0000256" key="2">
    <source>
        <dbReference type="ARBA" id="ARBA00022670"/>
    </source>
</evidence>
<evidence type="ECO:0000259" key="10">
    <source>
        <dbReference type="SMART" id="SM00645"/>
    </source>
</evidence>
<sequence length="339" mass="37634">MALIHGKKLIIVFLLILETSTYQAMSRTLLEDSIAGRYQQWMAKYGRNYEDDAEKEKRFKIFKDNVEYIDKVNNEGNRTYKLSVNEFADLTTEEFIATRTGYKISSQPSSPKTSFRYENLTEIPMTMDWREKGAVTPIKNQEQCGCCWAFSAVAAVEGVTQIKNGNKISLSEQQLVDCVEGSNGCNGGLMDYAFEYIIQNQGLASEENYPYQAMDGTCDQQMASNIVAQISSYEDVPSNNEEALLQAVANHPVSVAIEGSSPDFKSYSSGVFTGECGTNLDHAVTVIGYGMSDDGTKYWLIKNSWGTTWGESGYMRIQRDTGAPEGVCGIAKKPSYPVA</sequence>
<dbReference type="SMART" id="SM00645">
    <property type="entry name" value="Pept_C1"/>
    <property type="match status" value="1"/>
</dbReference>
<dbReference type="InterPro" id="IPR025661">
    <property type="entry name" value="Pept_asp_AS"/>
</dbReference>
<dbReference type="Pfam" id="PF08246">
    <property type="entry name" value="Inhibitor_I29"/>
    <property type="match status" value="1"/>
</dbReference>
<dbReference type="OrthoDB" id="10253408at2759"/>
<dbReference type="InterPro" id="IPR013128">
    <property type="entry name" value="Peptidase_C1A"/>
</dbReference>
<dbReference type="Proteomes" id="UP000594261">
    <property type="component" value="Chromosome 4"/>
</dbReference>
<dbReference type="PROSITE" id="PS00139">
    <property type="entry name" value="THIOL_PROTEASE_CYS"/>
    <property type="match status" value="1"/>
</dbReference>
<dbReference type="CDD" id="cd02248">
    <property type="entry name" value="Peptidase_C1A"/>
    <property type="match status" value="1"/>
</dbReference>
<dbReference type="InParanoid" id="A0A7N2R3A6"/>
<organism evidence="12 13">
    <name type="scientific">Quercus lobata</name>
    <name type="common">Valley oak</name>
    <dbReference type="NCBI Taxonomy" id="97700"/>
    <lineage>
        <taxon>Eukaryota</taxon>
        <taxon>Viridiplantae</taxon>
        <taxon>Streptophyta</taxon>
        <taxon>Embryophyta</taxon>
        <taxon>Tracheophyta</taxon>
        <taxon>Spermatophyta</taxon>
        <taxon>Magnoliopsida</taxon>
        <taxon>eudicotyledons</taxon>
        <taxon>Gunneridae</taxon>
        <taxon>Pentapetalae</taxon>
        <taxon>rosids</taxon>
        <taxon>fabids</taxon>
        <taxon>Fagales</taxon>
        <taxon>Fagaceae</taxon>
        <taxon>Quercus</taxon>
    </lineage>
</organism>
<evidence type="ECO:0000256" key="7">
    <source>
        <dbReference type="ARBA" id="ARBA00023180"/>
    </source>
</evidence>
<dbReference type="InterPro" id="IPR038765">
    <property type="entry name" value="Papain-like_cys_pep_sf"/>
</dbReference>
<dbReference type="EMBL" id="LRBV02000004">
    <property type="status" value="NOT_ANNOTATED_CDS"/>
    <property type="molecule type" value="Genomic_DNA"/>
</dbReference>
<dbReference type="RefSeq" id="XP_030962993.1">
    <property type="nucleotide sequence ID" value="XM_031107133.1"/>
</dbReference>
<evidence type="ECO:0000256" key="3">
    <source>
        <dbReference type="ARBA" id="ARBA00022729"/>
    </source>
</evidence>
<keyword evidence="2" id="KW-0645">Protease</keyword>
<dbReference type="PANTHER" id="PTHR12411">
    <property type="entry name" value="CYSTEINE PROTEASE FAMILY C1-RELATED"/>
    <property type="match status" value="1"/>
</dbReference>
<dbReference type="KEGG" id="qlo:115984188"/>
<keyword evidence="3 9" id="KW-0732">Signal</keyword>
<evidence type="ECO:0000256" key="4">
    <source>
        <dbReference type="ARBA" id="ARBA00022801"/>
    </source>
</evidence>
<dbReference type="GO" id="GO:0006508">
    <property type="term" value="P:proteolysis"/>
    <property type="evidence" value="ECO:0007669"/>
    <property type="project" value="UniProtKB-KW"/>
</dbReference>
<reference evidence="12 13" key="1">
    <citation type="journal article" date="2016" name="G3 (Bethesda)">
        <title>First Draft Assembly and Annotation of the Genome of a California Endemic Oak Quercus lobata Nee (Fagaceae).</title>
        <authorList>
            <person name="Sork V.L."/>
            <person name="Fitz-Gibbon S.T."/>
            <person name="Puiu D."/>
            <person name="Crepeau M."/>
            <person name="Gugger P.F."/>
            <person name="Sherman R."/>
            <person name="Stevens K."/>
            <person name="Langley C.H."/>
            <person name="Pellegrini M."/>
            <person name="Salzberg S.L."/>
        </authorList>
    </citation>
    <scope>NUCLEOTIDE SEQUENCE [LARGE SCALE GENOMIC DNA]</scope>
    <source>
        <strain evidence="12 13">cv. SW786</strain>
    </source>
</reference>
<evidence type="ECO:0000256" key="9">
    <source>
        <dbReference type="SAM" id="SignalP"/>
    </source>
</evidence>
<dbReference type="InterPro" id="IPR039417">
    <property type="entry name" value="Peptidase_C1A_papain-like"/>
</dbReference>
<reference evidence="12" key="2">
    <citation type="submission" date="2021-01" db="UniProtKB">
        <authorList>
            <consortium name="EnsemblPlants"/>
        </authorList>
    </citation>
    <scope>IDENTIFICATION</scope>
</reference>
<dbReference type="Pfam" id="PF00112">
    <property type="entry name" value="Peptidase_C1"/>
    <property type="match status" value="1"/>
</dbReference>
<evidence type="ECO:0000313" key="12">
    <source>
        <dbReference type="EnsemblPlants" id="QL04p051395:mrna"/>
    </source>
</evidence>
<accession>A0A7N2R3A6</accession>
<evidence type="ECO:0000256" key="5">
    <source>
        <dbReference type="ARBA" id="ARBA00022807"/>
    </source>
</evidence>
<feature type="domain" description="Cathepsin propeptide inhibitor" evidence="11">
    <location>
        <begin position="38"/>
        <end position="95"/>
    </location>
</feature>
<proteinExistence type="inferred from homology"/>
<dbReference type="PROSITE" id="PS00639">
    <property type="entry name" value="THIOL_PROTEASE_HIS"/>
    <property type="match status" value="1"/>
</dbReference>
<dbReference type="GO" id="GO:0008234">
    <property type="term" value="F:cysteine-type peptidase activity"/>
    <property type="evidence" value="ECO:0007669"/>
    <property type="project" value="UniProtKB-KW"/>
</dbReference>
<gene>
    <name evidence="12" type="primary">LOC115984188</name>
</gene>
<feature type="domain" description="Peptidase C1A papain C-terminal" evidence="10">
    <location>
        <begin position="123"/>
        <end position="338"/>
    </location>
</feature>
<feature type="chain" id="PRO_5029522447" description="Vignain" evidence="9">
    <location>
        <begin position="27"/>
        <end position="339"/>
    </location>
</feature>
<evidence type="ECO:0000256" key="6">
    <source>
        <dbReference type="ARBA" id="ARBA00023157"/>
    </source>
</evidence>
<dbReference type="Gramene" id="QL04p051395:mrna">
    <property type="protein sequence ID" value="QL04p051395:mrna"/>
    <property type="gene ID" value="QL04p051395"/>
</dbReference>
<dbReference type="FunFam" id="3.90.70.10:FF:000023">
    <property type="entry name" value="Senescence-specific cysteine protease SAG39"/>
    <property type="match status" value="1"/>
</dbReference>
<protein>
    <recommendedName>
        <fullName evidence="8">Vignain</fullName>
    </recommendedName>
</protein>
<dbReference type="InterPro" id="IPR013201">
    <property type="entry name" value="Prot_inhib_I29"/>
</dbReference>
<evidence type="ECO:0000313" key="13">
    <source>
        <dbReference type="Proteomes" id="UP000594261"/>
    </source>
</evidence>
<feature type="signal peptide" evidence="9">
    <location>
        <begin position="1"/>
        <end position="26"/>
    </location>
</feature>
<name>A0A7N2R3A6_QUELO</name>
<keyword evidence="5" id="KW-0788">Thiol protease</keyword>
<evidence type="ECO:0000256" key="1">
    <source>
        <dbReference type="ARBA" id="ARBA00008455"/>
    </source>
</evidence>
<dbReference type="EnsemblPlants" id="QL04p051395:mrna">
    <property type="protein sequence ID" value="QL04p051395:mrna"/>
    <property type="gene ID" value="QL04p051395"/>
</dbReference>